<evidence type="ECO:0000313" key="3">
    <source>
        <dbReference type="Proteomes" id="UP000006793"/>
    </source>
</evidence>
<dbReference type="PANTHER" id="PTHR30337">
    <property type="entry name" value="COMPONENT OF ATP-DEPENDENT DSDNA EXONUCLEASE"/>
    <property type="match status" value="1"/>
</dbReference>
<dbReference type="RefSeq" id="WP_013908489.1">
    <property type="nucleotide sequence ID" value="NC_015681.1"/>
</dbReference>
<evidence type="ECO:0000313" key="2">
    <source>
        <dbReference type="EMBL" id="AEH45750.1"/>
    </source>
</evidence>
<dbReference type="PaxDb" id="667014-Thein_1895"/>
<reference evidence="2 3" key="2">
    <citation type="journal article" date="2012" name="Stand. Genomic Sci.">
        <title>Complete genome sequence of the thermophilic sulfate-reducing ocean bacterium Thermodesulfatator indicus type strain (CIR29812(T)).</title>
        <authorList>
            <person name="Anderson I."/>
            <person name="Saunders E."/>
            <person name="Lapidus A."/>
            <person name="Nolan M."/>
            <person name="Lucas S."/>
            <person name="Tice H."/>
            <person name="Del Rio T.G."/>
            <person name="Cheng J.F."/>
            <person name="Han C."/>
            <person name="Tapia R."/>
            <person name="Goodwin L.A."/>
            <person name="Pitluck S."/>
            <person name="Liolios K."/>
            <person name="Mavromatis K."/>
            <person name="Pagani I."/>
            <person name="Ivanova N."/>
            <person name="Mikhailova N."/>
            <person name="Pati A."/>
            <person name="Chen A."/>
            <person name="Palaniappan K."/>
            <person name="Land M."/>
            <person name="Hauser L."/>
            <person name="Jeffries C.D."/>
            <person name="Chang Y.J."/>
            <person name="Brambilla E.M."/>
            <person name="Rohde M."/>
            <person name="Spring S."/>
            <person name="Goker M."/>
            <person name="Detter J.C."/>
            <person name="Woyke T."/>
            <person name="Bristow J."/>
            <person name="Eisen J.A."/>
            <person name="Markowitz V."/>
            <person name="Hugenholtz P."/>
            <person name="Kyrpides N.C."/>
            <person name="Klenk H.P."/>
        </authorList>
    </citation>
    <scope>NUCLEOTIDE SEQUENCE [LARGE SCALE GENOMIC DNA]</scope>
    <source>
        <strain evidence="3">DSM 15286 / JCM 11887 / CIR29812</strain>
    </source>
</reference>
<dbReference type="GO" id="GO:0016787">
    <property type="term" value="F:hydrolase activity"/>
    <property type="evidence" value="ECO:0007669"/>
    <property type="project" value="InterPro"/>
</dbReference>
<organism evidence="2 3">
    <name type="scientific">Thermodesulfatator indicus (strain DSM 15286 / JCM 11887 / CIR29812)</name>
    <dbReference type="NCBI Taxonomy" id="667014"/>
    <lineage>
        <taxon>Bacteria</taxon>
        <taxon>Pseudomonadati</taxon>
        <taxon>Thermodesulfobacteriota</taxon>
        <taxon>Thermodesulfobacteria</taxon>
        <taxon>Thermodesulfobacteriales</taxon>
        <taxon>Thermodesulfatatoraceae</taxon>
        <taxon>Thermodesulfatator</taxon>
    </lineage>
</organism>
<dbReference type="HOGENOM" id="CLU_767121_0_0_0"/>
<accession>F8ACB4</accession>
<dbReference type="AlphaFoldDB" id="F8ACB4"/>
<dbReference type="Gene3D" id="3.60.21.10">
    <property type="match status" value="1"/>
</dbReference>
<dbReference type="SUPFAM" id="SSF56300">
    <property type="entry name" value="Metallo-dependent phosphatases"/>
    <property type="match status" value="1"/>
</dbReference>
<protein>
    <submittedName>
        <fullName evidence="2">Metallophosphoesterase</fullName>
    </submittedName>
</protein>
<dbReference type="eggNOG" id="COG0420">
    <property type="taxonomic scope" value="Bacteria"/>
</dbReference>
<proteinExistence type="predicted"/>
<dbReference type="KEGG" id="tid:Thein_1895"/>
<dbReference type="Pfam" id="PF00149">
    <property type="entry name" value="Metallophos"/>
    <property type="match status" value="1"/>
</dbReference>
<sequence>MKLYHLSDLHLGVVPPKRSAEEHVSLIFTKLKKILAEAQANNVAVVLFAGDTFDSNAISTKIALEFFSILSLFPEIHFVLIPGGGQNTENEISGHDAYTSDSIYRRPEVAALLERDNIHFLSPDRPSVIIQTPEQKIAFYAGFFGYPQPDLFPEADYQIAILHGAFGPNEKYEKPLKPDILKRYHYLALGHYHSYKKIGENAFYSGAFVPFEFLATAQAEGGFLKVDLSQTPLQVTKHSFDDVPSYLRLQIFSEDDLKKLEELDFSKVYVRIDSYLELFENSLRKLCSSFEERISISEGAKVFSPDDVISQIILELLEDVSPEIQAEVKEFLFYGLMVSQQPQRLKEFLKEKFLQDLYEAY</sequence>
<dbReference type="Proteomes" id="UP000006793">
    <property type="component" value="Chromosome"/>
</dbReference>
<gene>
    <name evidence="2" type="ordered locus">Thein_1895</name>
</gene>
<reference evidence="3" key="1">
    <citation type="submission" date="2011-04" db="EMBL/GenBank/DDBJ databases">
        <title>The complete genome of Thermodesulfatator indicus DSM 15286.</title>
        <authorList>
            <person name="Lucas S."/>
            <person name="Copeland A."/>
            <person name="Lapidus A."/>
            <person name="Bruce D."/>
            <person name="Goodwin L."/>
            <person name="Pitluck S."/>
            <person name="Peters L."/>
            <person name="Kyrpides N."/>
            <person name="Mavromatis K."/>
            <person name="Pagani I."/>
            <person name="Ivanova N."/>
            <person name="Saunders L."/>
            <person name="Detter J.C."/>
            <person name="Tapia R."/>
            <person name="Han C."/>
            <person name="Land M."/>
            <person name="Hauser L."/>
            <person name="Markowitz V."/>
            <person name="Cheng J.-F."/>
            <person name="Hugenholtz P."/>
            <person name="Woyke T."/>
            <person name="Wu D."/>
            <person name="Spring S."/>
            <person name="Schroeder M."/>
            <person name="Brambilla E."/>
            <person name="Klenk H.-P."/>
            <person name="Eisen J.A."/>
        </authorList>
    </citation>
    <scope>NUCLEOTIDE SEQUENCE [LARGE SCALE GENOMIC DNA]</scope>
    <source>
        <strain evidence="3">DSM 15286 / JCM 11887 / CIR29812</strain>
    </source>
</reference>
<dbReference type="InterPro" id="IPR050535">
    <property type="entry name" value="DNA_Repair-Maintenance_Comp"/>
</dbReference>
<dbReference type="InterPro" id="IPR029052">
    <property type="entry name" value="Metallo-depent_PP-like"/>
</dbReference>
<feature type="domain" description="Calcineurin-like phosphoesterase" evidence="1">
    <location>
        <begin position="1"/>
        <end position="194"/>
    </location>
</feature>
<dbReference type="STRING" id="667014.Thein_1895"/>
<dbReference type="InterPro" id="IPR004843">
    <property type="entry name" value="Calcineurin-like_PHP"/>
</dbReference>
<keyword evidence="3" id="KW-1185">Reference proteome</keyword>
<dbReference type="InParanoid" id="F8ACB4"/>
<evidence type="ECO:0000259" key="1">
    <source>
        <dbReference type="Pfam" id="PF00149"/>
    </source>
</evidence>
<dbReference type="EMBL" id="CP002683">
    <property type="protein sequence ID" value="AEH45750.1"/>
    <property type="molecule type" value="Genomic_DNA"/>
</dbReference>
<name>F8ACB4_THEID</name>